<name>A0A6I5RRY0_9PSED</name>
<dbReference type="EMBL" id="JAAHBT010000162">
    <property type="protein sequence ID" value="NES10787.1"/>
    <property type="molecule type" value="Genomic_DNA"/>
</dbReference>
<feature type="region of interest" description="Disordered" evidence="1">
    <location>
        <begin position="91"/>
        <end position="118"/>
    </location>
</feature>
<feature type="compositionally biased region" description="Polar residues" evidence="1">
    <location>
        <begin position="157"/>
        <end position="167"/>
    </location>
</feature>
<keyword evidence="3" id="KW-1185">Reference proteome</keyword>
<evidence type="ECO:0000313" key="2">
    <source>
        <dbReference type="EMBL" id="NES10787.1"/>
    </source>
</evidence>
<feature type="compositionally biased region" description="Low complexity" evidence="1">
    <location>
        <begin position="102"/>
        <end position="118"/>
    </location>
</feature>
<gene>
    <name evidence="2" type="ORF">G3O07_15270</name>
</gene>
<organism evidence="2 3">
    <name type="scientific">Pseudomonas laurentiana</name>
    <dbReference type="NCBI Taxonomy" id="2364649"/>
    <lineage>
        <taxon>Bacteria</taxon>
        <taxon>Pseudomonadati</taxon>
        <taxon>Pseudomonadota</taxon>
        <taxon>Gammaproteobacteria</taxon>
        <taxon>Pseudomonadales</taxon>
        <taxon>Pseudomonadaceae</taxon>
        <taxon>Pseudomonas</taxon>
    </lineage>
</organism>
<comment type="caution">
    <text evidence="2">The sequence shown here is derived from an EMBL/GenBank/DDBJ whole genome shotgun (WGS) entry which is preliminary data.</text>
</comment>
<feature type="region of interest" description="Disordered" evidence="1">
    <location>
        <begin position="149"/>
        <end position="179"/>
    </location>
</feature>
<protein>
    <submittedName>
        <fullName evidence="2">Uncharacterized protein</fullName>
    </submittedName>
</protein>
<evidence type="ECO:0000313" key="3">
    <source>
        <dbReference type="Proteomes" id="UP000471751"/>
    </source>
</evidence>
<accession>A0A6I5RRY0</accession>
<dbReference type="AlphaFoldDB" id="A0A6I5RRY0"/>
<reference evidence="2 3" key="1">
    <citation type="submission" date="2020-02" db="EMBL/GenBank/DDBJ databases">
        <title>Broccoli isolated Pseudomonas sp.</title>
        <authorList>
            <person name="Fujikawa T."/>
            <person name="Sawada H."/>
        </authorList>
    </citation>
    <scope>NUCLEOTIDE SEQUENCE [LARGE SCALE GENOMIC DNA]</scope>
    <source>
        <strain evidence="2 3">JCM 32154</strain>
    </source>
</reference>
<feature type="region of interest" description="Disordered" evidence="1">
    <location>
        <begin position="1"/>
        <end position="29"/>
    </location>
</feature>
<evidence type="ECO:0000256" key="1">
    <source>
        <dbReference type="SAM" id="MobiDB-lite"/>
    </source>
</evidence>
<sequence length="179" mass="18160">MIGAATDKVKQWTAEQEARNAQTGMAPGQLVKPIAQAPELMPEATKVASLMRNPANQPLPGMAPLALVSPVVDAQTVAKLSAPGDLMKGTQAAMRAASEGRPPSLAASGAPAGSLPQSRGSLVQAAAATAAARTELEGSMVVRFENAPPGMRVDPAKTNQPGLSVSPSVGYRSLGREAG</sequence>
<dbReference type="Proteomes" id="UP000471751">
    <property type="component" value="Unassembled WGS sequence"/>
</dbReference>
<proteinExistence type="predicted"/>